<evidence type="ECO:0000256" key="3">
    <source>
        <dbReference type="ARBA" id="ARBA00004496"/>
    </source>
</evidence>
<protein>
    <recommendedName>
        <fullName evidence="5">Mitochondria-eating protein</fullName>
    </recommendedName>
    <alternativeName>
        <fullName evidence="12">Spermatogenesis-associated protein 18</fullName>
    </alternativeName>
</protein>
<dbReference type="PANTHER" id="PTHR21771">
    <property type="entry name" value="MITOCHONDRIA-EATING PROTEIN-RELATED"/>
    <property type="match status" value="1"/>
</dbReference>
<evidence type="ECO:0000259" key="14">
    <source>
        <dbReference type="Pfam" id="PF16026"/>
    </source>
</evidence>
<feature type="domain" description="Mitochondria-eating protein C-terminal" evidence="14">
    <location>
        <begin position="269"/>
        <end position="411"/>
    </location>
</feature>
<evidence type="ECO:0000256" key="8">
    <source>
        <dbReference type="ARBA" id="ARBA00023054"/>
    </source>
</evidence>
<keyword evidence="9" id="KW-0446">Lipid-binding</keyword>
<proteinExistence type="inferred from homology"/>
<evidence type="ECO:0000256" key="1">
    <source>
        <dbReference type="ARBA" id="ARBA00004294"/>
    </source>
</evidence>
<feature type="non-terminal residue" evidence="15">
    <location>
        <position position="550"/>
    </location>
</feature>
<evidence type="ECO:0000256" key="12">
    <source>
        <dbReference type="ARBA" id="ARBA00032687"/>
    </source>
</evidence>
<evidence type="ECO:0000256" key="9">
    <source>
        <dbReference type="ARBA" id="ARBA00023121"/>
    </source>
</evidence>
<dbReference type="EMBL" id="JAFBMS010000374">
    <property type="protein sequence ID" value="KAG9331169.1"/>
    <property type="molecule type" value="Genomic_DNA"/>
</dbReference>
<comment type="similarity">
    <text evidence="4">Belongs to the MIEAP family.</text>
</comment>
<dbReference type="PANTHER" id="PTHR21771:SF0">
    <property type="entry name" value="MITOCHONDRIA-EATING PROTEIN"/>
    <property type="match status" value="1"/>
</dbReference>
<feature type="domain" description="Mitochondria-eating protein C-terminal" evidence="14">
    <location>
        <begin position="416"/>
        <end position="452"/>
    </location>
</feature>
<keyword evidence="7" id="KW-1000">Mitochondrion outer membrane</keyword>
<dbReference type="InterPro" id="IPR031981">
    <property type="entry name" value="MIEAP_C"/>
</dbReference>
<evidence type="ECO:0000313" key="16">
    <source>
        <dbReference type="Proteomes" id="UP000824540"/>
    </source>
</evidence>
<dbReference type="AlphaFoldDB" id="A0A8T2MS16"/>
<dbReference type="GO" id="GO:0008289">
    <property type="term" value="F:lipid binding"/>
    <property type="evidence" value="ECO:0007669"/>
    <property type="project" value="UniProtKB-KW"/>
</dbReference>
<evidence type="ECO:0000256" key="7">
    <source>
        <dbReference type="ARBA" id="ARBA00022787"/>
    </source>
</evidence>
<dbReference type="GO" id="GO:0035695">
    <property type="term" value="P:mitophagy by internal vacuole formation"/>
    <property type="evidence" value="ECO:0007669"/>
    <property type="project" value="TreeGrafter"/>
</dbReference>
<dbReference type="GO" id="GO:0005759">
    <property type="term" value="C:mitochondrial matrix"/>
    <property type="evidence" value="ECO:0007669"/>
    <property type="project" value="UniProtKB-SubCell"/>
</dbReference>
<dbReference type="InterPro" id="IPR026169">
    <property type="entry name" value="MIEAP"/>
</dbReference>
<evidence type="ECO:0000313" key="15">
    <source>
        <dbReference type="EMBL" id="KAG9331169.1"/>
    </source>
</evidence>
<dbReference type="OrthoDB" id="5966837at2759"/>
<keyword evidence="10" id="KW-0496">Mitochondrion</keyword>
<keyword evidence="6" id="KW-0963">Cytoplasm</keyword>
<feature type="region of interest" description="Disordered" evidence="13">
    <location>
        <begin position="234"/>
        <end position="267"/>
    </location>
</feature>
<gene>
    <name evidence="15" type="ORF">JZ751_019922</name>
</gene>
<sequence length="550" mass="60384">MADTLRTLVNSSSFSVLQDKLESWYKDYHVISCDQNLNRCCELVELTSKVQGQLFSILHLTAREGGQYGGVDTIKSRLLPWLGTCFTMTTGSISPDTSLNLIQESVGYLINTVPIGQESVGYLINTVPIGQERLGYLINTVPIGQESMGYLINTKMETQLSTTRQELDTIKQESVLPPPPQYCPTPSVLPLPLSTAPPPQYCPLPALEEYERQVRMLREEVSYLSTEKALLQDRLVRSRSPSPLPRRSRSSSPLRGDSPTRAQLTASSRHARLVSRFGDLYALQRLQSEALVRRYVSDMETAQRIIFIATVESFQAAKLAYRQFKLRVRKTLSPTHLGPESLEDAVVDYIVRNLDLYDVQASVNASNGGVSLRSVLPPQEVISSMNLNPKIALPAELDFTLLSSFIRELVSHLCFRYRRSYDSEFTAPLVVYHIWPALMEDSTVIMKGEAVTRRGALVICSSSHSAPPPGVQAEVAVHLQDASQPAACGAQTLSGGAQTLSGGVQILSGGAQTLSGGVQTLSEKPSEARALSTGMKDRTWEVHTGKTAPG</sequence>
<accession>A0A8T2MS16</accession>
<reference evidence="15" key="1">
    <citation type="thesis" date="2021" institute="BYU ScholarsArchive" country="Provo, UT, USA">
        <title>Applications of and Algorithms for Genome Assembly and Genomic Analyses with an Emphasis on Marine Teleosts.</title>
        <authorList>
            <person name="Pickett B.D."/>
        </authorList>
    </citation>
    <scope>NUCLEOTIDE SEQUENCE</scope>
    <source>
        <strain evidence="15">HI-2016</strain>
    </source>
</reference>
<keyword evidence="8" id="KW-0175">Coiled coil</keyword>
<dbReference type="GO" id="GO:0035694">
    <property type="term" value="P:mitochondrial protein catabolic process"/>
    <property type="evidence" value="ECO:0007669"/>
    <property type="project" value="InterPro"/>
</dbReference>
<evidence type="ECO:0000256" key="2">
    <source>
        <dbReference type="ARBA" id="ARBA00004305"/>
    </source>
</evidence>
<dbReference type="GO" id="GO:0005741">
    <property type="term" value="C:mitochondrial outer membrane"/>
    <property type="evidence" value="ECO:0007669"/>
    <property type="project" value="UniProtKB-SubCell"/>
</dbReference>
<dbReference type="Pfam" id="PF16026">
    <property type="entry name" value="MIEAP"/>
    <property type="match status" value="2"/>
</dbReference>
<keyword evidence="16" id="KW-1185">Reference proteome</keyword>
<evidence type="ECO:0000256" key="6">
    <source>
        <dbReference type="ARBA" id="ARBA00022490"/>
    </source>
</evidence>
<organism evidence="15 16">
    <name type="scientific">Albula glossodonta</name>
    <name type="common">roundjaw bonefish</name>
    <dbReference type="NCBI Taxonomy" id="121402"/>
    <lineage>
        <taxon>Eukaryota</taxon>
        <taxon>Metazoa</taxon>
        <taxon>Chordata</taxon>
        <taxon>Craniata</taxon>
        <taxon>Vertebrata</taxon>
        <taxon>Euteleostomi</taxon>
        <taxon>Actinopterygii</taxon>
        <taxon>Neopterygii</taxon>
        <taxon>Teleostei</taxon>
        <taxon>Albuliformes</taxon>
        <taxon>Albulidae</taxon>
        <taxon>Albula</taxon>
    </lineage>
</organism>
<keyword evidence="11" id="KW-0472">Membrane</keyword>
<evidence type="ECO:0000256" key="13">
    <source>
        <dbReference type="SAM" id="MobiDB-lite"/>
    </source>
</evidence>
<evidence type="ECO:0000256" key="5">
    <source>
        <dbReference type="ARBA" id="ARBA00019863"/>
    </source>
</evidence>
<dbReference type="Proteomes" id="UP000824540">
    <property type="component" value="Unassembled WGS sequence"/>
</dbReference>
<evidence type="ECO:0000256" key="4">
    <source>
        <dbReference type="ARBA" id="ARBA00008233"/>
    </source>
</evidence>
<name>A0A8T2MS16_9TELE</name>
<comment type="subcellular location">
    <subcellularLocation>
        <location evidence="3">Cytoplasm</location>
    </subcellularLocation>
    <subcellularLocation>
        <location evidence="2">Mitochondrion matrix</location>
    </subcellularLocation>
    <subcellularLocation>
        <location evidence="1">Mitochondrion outer membrane</location>
    </subcellularLocation>
</comment>
<comment type="caution">
    <text evidence="15">The sequence shown here is derived from an EMBL/GenBank/DDBJ whole genome shotgun (WGS) entry which is preliminary data.</text>
</comment>
<evidence type="ECO:0000256" key="11">
    <source>
        <dbReference type="ARBA" id="ARBA00023136"/>
    </source>
</evidence>
<evidence type="ECO:0000256" key="10">
    <source>
        <dbReference type="ARBA" id="ARBA00023128"/>
    </source>
</evidence>